<proteinExistence type="predicted"/>
<dbReference type="EMBL" id="JAQKAB010000007">
    <property type="protein sequence ID" value="MDA7027252.1"/>
    <property type="molecule type" value="Genomic_DNA"/>
</dbReference>
<reference evidence="1 2" key="1">
    <citation type="submission" date="2023-01" db="EMBL/GenBank/DDBJ databases">
        <title>Bacillus changyiensis sp. nov., isolated from a coastal deposit.</title>
        <authorList>
            <person name="Xiao G."/>
            <person name="Lai Q."/>
            <person name="Hu Z."/>
            <person name="Shao Z."/>
        </authorList>
    </citation>
    <scope>NUCLEOTIDE SEQUENCE [LARGE SCALE GENOMIC DNA]</scope>
    <source>
        <strain evidence="1 2">CLL-7-23</strain>
    </source>
</reference>
<evidence type="ECO:0000313" key="1">
    <source>
        <dbReference type="EMBL" id="MDA7027252.1"/>
    </source>
</evidence>
<accession>A0ABT4X576</accession>
<keyword evidence="2" id="KW-1185">Reference proteome</keyword>
<sequence length="142" mass="16702">MNHFHDVLSSLKLISPVYEISDVFVIPKKNDAAFINFYSRKITDKKREFFLRSFGGPFCITPFSLWKNNKKATIFSIGDGLYQNQEINLLLIELFSKEKCSFSNVHTEIKNHLMKRQDILDYDIVETDRWSCCWLNISVILK</sequence>
<evidence type="ECO:0000313" key="2">
    <source>
        <dbReference type="Proteomes" id="UP001211894"/>
    </source>
</evidence>
<organism evidence="1 2">
    <name type="scientific">Bacillus changyiensis</name>
    <dbReference type="NCBI Taxonomy" id="3004103"/>
    <lineage>
        <taxon>Bacteria</taxon>
        <taxon>Bacillati</taxon>
        <taxon>Bacillota</taxon>
        <taxon>Bacilli</taxon>
        <taxon>Bacillales</taxon>
        <taxon>Bacillaceae</taxon>
        <taxon>Bacillus</taxon>
    </lineage>
</organism>
<dbReference type="Proteomes" id="UP001211894">
    <property type="component" value="Unassembled WGS sequence"/>
</dbReference>
<name>A0ABT4X576_9BACI</name>
<protein>
    <recommendedName>
        <fullName evidence="3">PPM-type phosphatase domain-containing protein</fullName>
    </recommendedName>
</protein>
<evidence type="ECO:0008006" key="3">
    <source>
        <dbReference type="Google" id="ProtNLM"/>
    </source>
</evidence>
<gene>
    <name evidence="1" type="ORF">PJ311_11600</name>
</gene>
<comment type="caution">
    <text evidence="1">The sequence shown here is derived from an EMBL/GenBank/DDBJ whole genome shotgun (WGS) entry which is preliminary data.</text>
</comment>
<dbReference type="RefSeq" id="WP_271341098.1">
    <property type="nucleotide sequence ID" value="NZ_JAQKAB010000007.1"/>
</dbReference>